<dbReference type="GO" id="GO:0009100">
    <property type="term" value="P:glycoprotein metabolic process"/>
    <property type="evidence" value="ECO:0007669"/>
    <property type="project" value="UniProtKB-ARBA"/>
</dbReference>
<dbReference type="Proteomes" id="UP000217528">
    <property type="component" value="Unassembled WGS sequence"/>
</dbReference>
<keyword evidence="4" id="KW-1185">Reference proteome</keyword>
<comment type="caution">
    <text evidence="2">The sequence shown here is derived from an EMBL/GenBank/DDBJ whole genome shotgun (WGS) entry which is preliminary data.</text>
</comment>
<dbReference type="RefSeq" id="WP_170104096.1">
    <property type="nucleotide sequence ID" value="NZ_LMVN01000007.1"/>
</dbReference>
<evidence type="ECO:0000313" key="5">
    <source>
        <dbReference type="Proteomes" id="UP000246004"/>
    </source>
</evidence>
<evidence type="ECO:0000259" key="1">
    <source>
        <dbReference type="Pfam" id="PF04991"/>
    </source>
</evidence>
<name>A0A2A2HEH3_9EURY</name>
<accession>A0A2A2HEH3</accession>
<organism evidence="2 4">
    <name type="scientific">Methanosphaera cuniculi</name>
    <dbReference type="NCBI Taxonomy" id="1077256"/>
    <lineage>
        <taxon>Archaea</taxon>
        <taxon>Methanobacteriati</taxon>
        <taxon>Methanobacteriota</taxon>
        <taxon>Methanomada group</taxon>
        <taxon>Methanobacteria</taxon>
        <taxon>Methanobacteriales</taxon>
        <taxon>Methanobacteriaceae</taxon>
        <taxon>Methanosphaera</taxon>
    </lineage>
</organism>
<protein>
    <submittedName>
        <fullName evidence="3">LicD family protein</fullName>
    </submittedName>
</protein>
<gene>
    <name evidence="2" type="ORF">ASJ82_02520</name>
    <name evidence="3" type="ORF">MSCUN_12290</name>
</gene>
<dbReference type="AlphaFoldDB" id="A0A2A2HEH3"/>
<dbReference type="Pfam" id="PF04991">
    <property type="entry name" value="LicD"/>
    <property type="match status" value="1"/>
</dbReference>
<dbReference type="InterPro" id="IPR052942">
    <property type="entry name" value="LPS_cholinephosphotransferase"/>
</dbReference>
<dbReference type="Proteomes" id="UP000246004">
    <property type="component" value="Unassembled WGS sequence"/>
</dbReference>
<evidence type="ECO:0000313" key="3">
    <source>
        <dbReference type="EMBL" id="PWL07986.1"/>
    </source>
</evidence>
<dbReference type="EMBL" id="LMVN01000007">
    <property type="protein sequence ID" value="PAV07822.1"/>
    <property type="molecule type" value="Genomic_DNA"/>
</dbReference>
<reference evidence="2 4" key="2">
    <citation type="journal article" date="2017" name="BMC Genomics">
        <title>Genomic analysis of methanogenic archaea reveals a shift towards energy conservation.</title>
        <authorList>
            <person name="Gilmore S.P."/>
            <person name="Henske J.K."/>
            <person name="Sexton J.A."/>
            <person name="Solomon K.V."/>
            <person name="Seppala S."/>
            <person name="Yoo J.I."/>
            <person name="Huyett L.M."/>
            <person name="Pressman A."/>
            <person name="Cogan J.Z."/>
            <person name="Kivenson V."/>
            <person name="Peng X."/>
            <person name="Tan Y."/>
            <person name="Valentine D.L."/>
            <person name="O'Malley M.A."/>
        </authorList>
    </citation>
    <scope>NUCLEOTIDE SEQUENCE [LARGE SCALE GENOMIC DNA]</scope>
    <source>
        <strain evidence="2 4">1R-7</strain>
    </source>
</reference>
<dbReference type="InterPro" id="IPR007074">
    <property type="entry name" value="LicD/FKTN/FKRP_NTP_transf"/>
</dbReference>
<evidence type="ECO:0000313" key="2">
    <source>
        <dbReference type="EMBL" id="PAV07822.1"/>
    </source>
</evidence>
<feature type="domain" description="LicD/FKTN/FKRP nucleotidyltransferase" evidence="1">
    <location>
        <begin position="78"/>
        <end position="288"/>
    </location>
</feature>
<dbReference type="OrthoDB" id="74704at2157"/>
<proteinExistence type="predicted"/>
<reference evidence="3 5" key="1">
    <citation type="submission" date="2016-04" db="EMBL/GenBank/DDBJ databases">
        <title>Genome sequence of Methanosphaera cuniculi DSM 4103.</title>
        <authorList>
            <person name="Poehlein A."/>
            <person name="Seedorf H."/>
            <person name="Daniel R."/>
        </authorList>
    </citation>
    <scope>NUCLEOTIDE SEQUENCE [LARGE SCALE GENOMIC DNA]</scope>
    <source>
        <strain evidence="3 5">DSM 4103</strain>
    </source>
</reference>
<dbReference type="EMBL" id="LWMS01000042">
    <property type="protein sequence ID" value="PWL07986.1"/>
    <property type="molecule type" value="Genomic_DNA"/>
</dbReference>
<dbReference type="PANTHER" id="PTHR43404">
    <property type="entry name" value="LIPOPOLYSACCHARIDE CHOLINEPHOSPHOTRANSFERASE LICD"/>
    <property type="match status" value="1"/>
</dbReference>
<sequence>MVFILSTIYEKLPENVKNHPKIIELVQKFNNNNKFKEIESHYRMLDLIFSSCEIKATGVMRQIQLLSLELLRFFDLVCKKYELEYWLDYGTLLGAVRNGGFIPWDDDIDLGMIREDYERLVEVFPKEVKKIGGLEDKLIISKLTQPHKPGDVTNELDTLNNNTFILFFQCAYIKPFIHLDVFPKEYIKDSGLTDERNALQTQLQVELRDNIENGTWTFDEGLKIQNEKMQFTNQKTNNISDAIDGLHNNIHNRIYPTKYVFPLRKIEFEDYTFNAPNDTDEYLELIYGSEFMHIPKIALDHNTTGFVKGQYDNNKKQIDKAFDEAINYMKKVNEEFN</sequence>
<evidence type="ECO:0000313" key="4">
    <source>
        <dbReference type="Proteomes" id="UP000217528"/>
    </source>
</evidence>
<dbReference type="PANTHER" id="PTHR43404:SF2">
    <property type="entry name" value="LIPOPOLYSACCHARIDE CHOLINEPHOSPHOTRANSFERASE LICD"/>
    <property type="match status" value="1"/>
</dbReference>